<gene>
    <name evidence="11" type="ORF">SUNI508_09851</name>
</gene>
<evidence type="ECO:0000256" key="1">
    <source>
        <dbReference type="ARBA" id="ARBA00001452"/>
    </source>
</evidence>
<evidence type="ECO:0000256" key="3">
    <source>
        <dbReference type="ARBA" id="ARBA00012350"/>
    </source>
</evidence>
<evidence type="ECO:0000256" key="5">
    <source>
        <dbReference type="ARBA" id="ARBA00022801"/>
    </source>
</evidence>
<dbReference type="SUPFAM" id="SSF48208">
    <property type="entry name" value="Six-hairpin glycosidases"/>
    <property type="match status" value="1"/>
</dbReference>
<dbReference type="InterPro" id="IPR014480">
    <property type="entry name" value="Mannan-1_6-alpha_mannosidase"/>
</dbReference>
<accession>A0ABR2UN61</accession>
<protein>
    <recommendedName>
        <fullName evidence="3 8">Mannan endo-1,6-alpha-mannosidase</fullName>
        <ecNumber evidence="3 8">3.2.1.101</ecNumber>
    </recommendedName>
</protein>
<keyword evidence="4 10" id="KW-0732">Signal</keyword>
<dbReference type="PIRSF" id="PIRSF016302">
    <property type="entry name" value="Man_a_manosd"/>
    <property type="match status" value="1"/>
</dbReference>
<feature type="transmembrane region" description="Helical" evidence="9">
    <location>
        <begin position="434"/>
        <end position="454"/>
    </location>
</feature>
<dbReference type="EC" id="3.2.1.101" evidence="3 8"/>
<evidence type="ECO:0000256" key="7">
    <source>
        <dbReference type="ARBA" id="ARBA00023295"/>
    </source>
</evidence>
<evidence type="ECO:0000256" key="10">
    <source>
        <dbReference type="SAM" id="SignalP"/>
    </source>
</evidence>
<feature type="chain" id="PRO_5045554444" description="Mannan endo-1,6-alpha-mannosidase" evidence="10">
    <location>
        <begin position="20"/>
        <end position="492"/>
    </location>
</feature>
<proteinExistence type="inferred from homology"/>
<evidence type="ECO:0000256" key="4">
    <source>
        <dbReference type="ARBA" id="ARBA00022729"/>
    </source>
</evidence>
<dbReference type="InterPro" id="IPR008928">
    <property type="entry name" value="6-hairpin_glycosidase_sf"/>
</dbReference>
<reference evidence="11 12" key="1">
    <citation type="journal article" date="2024" name="J. Plant Pathol.">
        <title>Sequence and assembly of the genome of Seiridium unicorne, isolate CBS 538.82, causal agent of cypress canker disease.</title>
        <authorList>
            <person name="Scali E."/>
            <person name="Rocca G.D."/>
            <person name="Danti R."/>
            <person name="Garbelotto M."/>
            <person name="Barberini S."/>
            <person name="Baroncelli R."/>
            <person name="Emiliani G."/>
        </authorList>
    </citation>
    <scope>NUCLEOTIDE SEQUENCE [LARGE SCALE GENOMIC DNA]</scope>
    <source>
        <strain evidence="11 12">BM-138-508</strain>
    </source>
</reference>
<comment type="caution">
    <text evidence="11">The sequence shown here is derived from an EMBL/GenBank/DDBJ whole genome shotgun (WGS) entry which is preliminary data.</text>
</comment>
<name>A0ABR2UN61_9PEZI</name>
<keyword evidence="9" id="KW-1133">Transmembrane helix</keyword>
<organism evidence="11 12">
    <name type="scientific">Seiridium unicorne</name>
    <dbReference type="NCBI Taxonomy" id="138068"/>
    <lineage>
        <taxon>Eukaryota</taxon>
        <taxon>Fungi</taxon>
        <taxon>Dikarya</taxon>
        <taxon>Ascomycota</taxon>
        <taxon>Pezizomycotina</taxon>
        <taxon>Sordariomycetes</taxon>
        <taxon>Xylariomycetidae</taxon>
        <taxon>Amphisphaeriales</taxon>
        <taxon>Sporocadaceae</taxon>
        <taxon>Seiridium</taxon>
    </lineage>
</organism>
<evidence type="ECO:0000256" key="6">
    <source>
        <dbReference type="ARBA" id="ARBA00023180"/>
    </source>
</evidence>
<dbReference type="Gene3D" id="1.50.10.20">
    <property type="match status" value="1"/>
</dbReference>
<dbReference type="Pfam" id="PF03663">
    <property type="entry name" value="Glyco_hydro_76"/>
    <property type="match status" value="1"/>
</dbReference>
<keyword evidence="9" id="KW-0812">Transmembrane</keyword>
<sequence>MHSSSFFGFWAFASAGLAALEVDLDSPAKQVAYDLMSYYHGNESGQTPGILPGPPPDGDYYWWIGGALWGVMLDYWHYTGDDTYNAQVNQSLLHQTGPNRDFLEPNWTASTGNDDQSFWAMSALLAAEVNFPDPPKGQPQWLALAQAVWNEQANEDRRNSSLCVEPDPRSRSCPRSLIVWTAAISNAAFLNIGARLARYTNNDTYIKWCEDTWDWFTEYGIIDDQYNVYDGIHWSFGPAPEYRLDCSSTNRAQFSYSAAALIQGAANLYNYTNGDTRWKDRLEGLVNQTLAYFAPDGFLVEPSCEYSDTCDTDMISFKGHVHRWLASASQLATFTAPLILPLLRTSTQAAVDHCTAGDNGRMCTFSWAPSAQKGPTGACQQMNVLGALSSSLVVEAKAPVTNTTGGTSIGDPNAGSARLPLHPYLHTIGTGDRVGAAFVTVGLALGTLAIFLWMSWEEDSFDKRFSYGLRESYQLEDMASRRGKFMKRRRKG</sequence>
<evidence type="ECO:0000313" key="11">
    <source>
        <dbReference type="EMBL" id="KAK9416078.1"/>
    </source>
</evidence>
<dbReference type="PANTHER" id="PTHR12145:SF36">
    <property type="entry name" value="MANNAN ENDO-1,6-ALPHA-MANNOSIDASE DCW1"/>
    <property type="match status" value="1"/>
</dbReference>
<evidence type="ECO:0000256" key="8">
    <source>
        <dbReference type="PIRNR" id="PIRNR016302"/>
    </source>
</evidence>
<keyword evidence="9" id="KW-0472">Membrane</keyword>
<evidence type="ECO:0000313" key="12">
    <source>
        <dbReference type="Proteomes" id="UP001408356"/>
    </source>
</evidence>
<feature type="signal peptide" evidence="10">
    <location>
        <begin position="1"/>
        <end position="19"/>
    </location>
</feature>
<dbReference type="Proteomes" id="UP001408356">
    <property type="component" value="Unassembled WGS sequence"/>
</dbReference>
<comment type="catalytic activity">
    <reaction evidence="1 8">
        <text>Random hydrolysis of (1-&gt;6)-alpha-D-mannosidic linkages in unbranched (1-&gt;6)-mannans.</text>
        <dbReference type="EC" id="3.2.1.101"/>
    </reaction>
</comment>
<evidence type="ECO:0000256" key="9">
    <source>
        <dbReference type="SAM" id="Phobius"/>
    </source>
</evidence>
<keyword evidence="7 8" id="KW-0326">Glycosidase</keyword>
<comment type="similarity">
    <text evidence="2 8">Belongs to the glycosyl hydrolase 76 family.</text>
</comment>
<keyword evidence="6" id="KW-0325">Glycoprotein</keyword>
<dbReference type="PANTHER" id="PTHR12145">
    <property type="entry name" value="MANNAN ENDO-1,6-ALPHA-MANNOSIDASE DCW1"/>
    <property type="match status" value="1"/>
</dbReference>
<keyword evidence="5 8" id="KW-0378">Hydrolase</keyword>
<dbReference type="InterPro" id="IPR005198">
    <property type="entry name" value="Glyco_hydro_76"/>
</dbReference>
<dbReference type="EMBL" id="JARVKF010000409">
    <property type="protein sequence ID" value="KAK9416078.1"/>
    <property type="molecule type" value="Genomic_DNA"/>
</dbReference>
<keyword evidence="12" id="KW-1185">Reference proteome</keyword>
<evidence type="ECO:0000256" key="2">
    <source>
        <dbReference type="ARBA" id="ARBA00009699"/>
    </source>
</evidence>